<dbReference type="InterPro" id="IPR051315">
    <property type="entry name" value="Bact_Chemotaxis_CheA"/>
</dbReference>
<dbReference type="CDD" id="cd00088">
    <property type="entry name" value="HPT"/>
    <property type="match status" value="1"/>
</dbReference>
<dbReference type="Pfam" id="PF02518">
    <property type="entry name" value="HATPase_c"/>
    <property type="match status" value="1"/>
</dbReference>
<dbReference type="GO" id="GO:0004672">
    <property type="term" value="F:protein kinase activity"/>
    <property type="evidence" value="ECO:0007669"/>
    <property type="project" value="UniProtKB-ARBA"/>
</dbReference>
<evidence type="ECO:0000313" key="9">
    <source>
        <dbReference type="Proteomes" id="UP000243629"/>
    </source>
</evidence>
<dbReference type="InterPro" id="IPR036890">
    <property type="entry name" value="HATPase_C_sf"/>
</dbReference>
<dbReference type="PROSITE" id="PS51371">
    <property type="entry name" value="CBS"/>
    <property type="match status" value="1"/>
</dbReference>
<feature type="domain" description="PAC" evidence="5">
    <location>
        <begin position="265"/>
        <end position="318"/>
    </location>
</feature>
<evidence type="ECO:0000256" key="4">
    <source>
        <dbReference type="SAM" id="Coils"/>
    </source>
</evidence>
<evidence type="ECO:0000313" key="8">
    <source>
        <dbReference type="EMBL" id="SFM80850.1"/>
    </source>
</evidence>
<dbReference type="Proteomes" id="UP000243629">
    <property type="component" value="Unassembled WGS sequence"/>
</dbReference>
<dbReference type="Gene3D" id="1.20.120.160">
    <property type="entry name" value="HPT domain"/>
    <property type="match status" value="1"/>
</dbReference>
<keyword evidence="4" id="KW-0175">Coiled coil</keyword>
<dbReference type="RefSeq" id="WP_093478135.1">
    <property type="nucleotide sequence ID" value="NZ_FOUI01000016.1"/>
</dbReference>
<evidence type="ECO:0000259" key="7">
    <source>
        <dbReference type="PROSITE" id="PS51371"/>
    </source>
</evidence>
<dbReference type="SUPFAM" id="SSF55874">
    <property type="entry name" value="ATPase domain of HSP90 chaperone/DNA topoisomerase II/histidine kinase"/>
    <property type="match status" value="1"/>
</dbReference>
<proteinExistence type="predicted"/>
<dbReference type="GO" id="GO:0000160">
    <property type="term" value="P:phosphorelay signal transduction system"/>
    <property type="evidence" value="ECO:0007669"/>
    <property type="project" value="UniProtKB-KW"/>
</dbReference>
<keyword evidence="2" id="KW-0597">Phosphoprotein</keyword>
<keyword evidence="1" id="KW-0902">Two-component regulatory system</keyword>
<dbReference type="PROSITE" id="PS50113">
    <property type="entry name" value="PAC"/>
    <property type="match status" value="1"/>
</dbReference>
<dbReference type="PANTHER" id="PTHR43395:SF8">
    <property type="entry name" value="HISTIDINE KINASE"/>
    <property type="match status" value="1"/>
</dbReference>
<dbReference type="Pfam" id="PF00571">
    <property type="entry name" value="CBS"/>
    <property type="match status" value="1"/>
</dbReference>
<dbReference type="InterPro" id="IPR003594">
    <property type="entry name" value="HATPase_dom"/>
</dbReference>
<dbReference type="SUPFAM" id="SSF54631">
    <property type="entry name" value="CBS-domain pair"/>
    <property type="match status" value="1"/>
</dbReference>
<dbReference type="InterPro" id="IPR008207">
    <property type="entry name" value="Sig_transdc_His_kin_Hpt_dom"/>
</dbReference>
<feature type="domain" description="HPt" evidence="6">
    <location>
        <begin position="329"/>
        <end position="434"/>
    </location>
</feature>
<dbReference type="InterPro" id="IPR046342">
    <property type="entry name" value="CBS_dom_sf"/>
</dbReference>
<dbReference type="InterPro" id="IPR000644">
    <property type="entry name" value="CBS_dom"/>
</dbReference>
<dbReference type="Gene3D" id="3.30.450.20">
    <property type="entry name" value="PAS domain"/>
    <property type="match status" value="1"/>
</dbReference>
<dbReference type="PANTHER" id="PTHR43395">
    <property type="entry name" value="SENSOR HISTIDINE KINASE CHEA"/>
    <property type="match status" value="1"/>
</dbReference>
<dbReference type="SUPFAM" id="SSF47226">
    <property type="entry name" value="Histidine-containing phosphotransfer domain, HPT domain"/>
    <property type="match status" value="1"/>
</dbReference>
<evidence type="ECO:0000259" key="5">
    <source>
        <dbReference type="PROSITE" id="PS50113"/>
    </source>
</evidence>
<feature type="coiled-coil region" evidence="4">
    <location>
        <begin position="309"/>
        <end position="361"/>
    </location>
</feature>
<feature type="domain" description="CBS" evidence="7">
    <location>
        <begin position="38"/>
        <end position="100"/>
    </location>
</feature>
<dbReference type="EMBL" id="FOUI01000016">
    <property type="protein sequence ID" value="SFM80850.1"/>
    <property type="molecule type" value="Genomic_DNA"/>
</dbReference>
<dbReference type="InterPro" id="IPR036641">
    <property type="entry name" value="HPT_dom_sf"/>
</dbReference>
<gene>
    <name evidence="8" type="ORF">SAMN05216217_11649</name>
</gene>
<dbReference type="SMART" id="SM00387">
    <property type="entry name" value="HATPase_c"/>
    <property type="match status" value="1"/>
</dbReference>
<dbReference type="Pfam" id="PF01627">
    <property type="entry name" value="Hpt"/>
    <property type="match status" value="1"/>
</dbReference>
<organism evidence="8 9">
    <name type="scientific">Halopseudomonas yangmingensis</name>
    <dbReference type="NCBI Taxonomy" id="1720063"/>
    <lineage>
        <taxon>Bacteria</taxon>
        <taxon>Pseudomonadati</taxon>
        <taxon>Pseudomonadota</taxon>
        <taxon>Gammaproteobacteria</taxon>
        <taxon>Pseudomonadales</taxon>
        <taxon>Pseudomonadaceae</taxon>
        <taxon>Halopseudomonas</taxon>
    </lineage>
</organism>
<evidence type="ECO:0000256" key="1">
    <source>
        <dbReference type="ARBA" id="ARBA00023012"/>
    </source>
</evidence>
<dbReference type="OrthoDB" id="9803176at2"/>
<dbReference type="STRING" id="1720063.SAMN05216217_11649"/>
<evidence type="ECO:0000259" key="6">
    <source>
        <dbReference type="PROSITE" id="PS50894"/>
    </source>
</evidence>
<sequence>MSANLALATPVLSSDPERRFYSPQMQRQLLGEAGNPHILRWLEVIRPVAADTDMLRVLDVFREHQQEHFFPVLDDDGRPLGLVCERSLKNYVYSRYGMALLANRGQPRLLGQFISECPVVEADAELQQVLQAAHCHPNGEGVLVVWQGQYLGFVRASALVELAHELQMETARQHNLELDRKNRDIQAVLQNMRQGICTLMPDLTLHSEYSVHLGELLECRELAGAPLRSVLLEHCEMGNDRLQQIETALSASIGQDALMFECNAHLLPDHLQARLGGQSKRFELHWRPLLDSDGQVERMLLVLRDVTRLHQLQQQAASQQRELQLLGEILGCGEPRFVGFLQQAQNGVESLQAQLDKGEALQIDSTYRLLHTLKGNARTLGLLAVTDSLHEAEQCLQDARNSTGTTLQDVVSLTDALQQAEAALQDYRRLFELRLRGFVRSDSARSEGYWLDDDLWQQLQQLARRQPDARLQRLLARQPMPLLEQVLDQQLQGLPHICDELGKPQPQVSLSGHLQGLRISTECAASLADCMTHLLRNSMDHGIEPVAQRRAAGKPEQGRLQIHVDCDAAGIRLCLQDDGRGLALDALRRKAEARGELEPGQACSDEQLAALIFHSGLSTAAALTMLSGRGVGMDAVRASLAALGGDIRVYWQQHTDAGQPVRAFGLEIRLPLLD</sequence>
<evidence type="ECO:0000256" key="2">
    <source>
        <dbReference type="PROSITE-ProRule" id="PRU00110"/>
    </source>
</evidence>
<dbReference type="Gene3D" id="3.30.565.10">
    <property type="entry name" value="Histidine kinase-like ATPase, C-terminal domain"/>
    <property type="match status" value="1"/>
</dbReference>
<protein>
    <submittedName>
        <fullName evidence="8">CBS domain-containing protein</fullName>
    </submittedName>
</protein>
<evidence type="ECO:0000256" key="3">
    <source>
        <dbReference type="PROSITE-ProRule" id="PRU00703"/>
    </source>
</evidence>
<name>A0A1I4TW83_9GAMM</name>
<feature type="modified residue" description="Phosphohistidine" evidence="2">
    <location>
        <position position="371"/>
    </location>
</feature>
<dbReference type="AlphaFoldDB" id="A0A1I4TW83"/>
<keyword evidence="3" id="KW-0129">CBS domain</keyword>
<keyword evidence="9" id="KW-1185">Reference proteome</keyword>
<dbReference type="InterPro" id="IPR000700">
    <property type="entry name" value="PAS-assoc_C"/>
</dbReference>
<dbReference type="PROSITE" id="PS50894">
    <property type="entry name" value="HPT"/>
    <property type="match status" value="1"/>
</dbReference>
<reference evidence="9" key="1">
    <citation type="submission" date="2016-10" db="EMBL/GenBank/DDBJ databases">
        <authorList>
            <person name="Varghese N."/>
            <person name="Submissions S."/>
        </authorList>
    </citation>
    <scope>NUCLEOTIDE SEQUENCE [LARGE SCALE GENOMIC DNA]</scope>
    <source>
        <strain evidence="9">DSM 24213</strain>
    </source>
</reference>
<accession>A0A1I4TW83</accession>